<evidence type="ECO:0000256" key="10">
    <source>
        <dbReference type="ARBA" id="ARBA00023136"/>
    </source>
</evidence>
<keyword evidence="3" id="KW-0399">Innate immunity</keyword>
<organism evidence="17 18">
    <name type="scientific">Triplophysa tibetana</name>
    <dbReference type="NCBI Taxonomy" id="1572043"/>
    <lineage>
        <taxon>Eukaryota</taxon>
        <taxon>Metazoa</taxon>
        <taxon>Chordata</taxon>
        <taxon>Craniata</taxon>
        <taxon>Vertebrata</taxon>
        <taxon>Euteleostomi</taxon>
        <taxon>Actinopterygii</taxon>
        <taxon>Neopterygii</taxon>
        <taxon>Teleostei</taxon>
        <taxon>Ostariophysi</taxon>
        <taxon>Cypriniformes</taxon>
        <taxon>Nemacheilidae</taxon>
        <taxon>Triplophysa</taxon>
    </lineage>
</organism>
<dbReference type="SUPFAM" id="SSF52200">
    <property type="entry name" value="Toll/Interleukin receptor TIR domain"/>
    <property type="match status" value="1"/>
</dbReference>
<evidence type="ECO:0000256" key="13">
    <source>
        <dbReference type="ARBA" id="ARBA00023198"/>
    </source>
</evidence>
<dbReference type="Pfam" id="PF13855">
    <property type="entry name" value="LRR_8"/>
    <property type="match status" value="1"/>
</dbReference>
<dbReference type="InterPro" id="IPR003591">
    <property type="entry name" value="Leu-rich_rpt_typical-subtyp"/>
</dbReference>
<evidence type="ECO:0000256" key="1">
    <source>
        <dbReference type="ARBA" id="ARBA00004479"/>
    </source>
</evidence>
<dbReference type="Pfam" id="PF01582">
    <property type="entry name" value="TIR"/>
    <property type="match status" value="1"/>
</dbReference>
<keyword evidence="12" id="KW-0325">Glycoprotein</keyword>
<evidence type="ECO:0000256" key="5">
    <source>
        <dbReference type="ARBA" id="ARBA00022692"/>
    </source>
</evidence>
<evidence type="ECO:0000256" key="7">
    <source>
        <dbReference type="ARBA" id="ARBA00022737"/>
    </source>
</evidence>
<dbReference type="GO" id="GO:0006954">
    <property type="term" value="P:inflammatory response"/>
    <property type="evidence" value="ECO:0007669"/>
    <property type="project" value="UniProtKB-KW"/>
</dbReference>
<evidence type="ECO:0000259" key="16">
    <source>
        <dbReference type="PROSITE" id="PS50104"/>
    </source>
</evidence>
<evidence type="ECO:0000256" key="9">
    <source>
        <dbReference type="ARBA" id="ARBA00022989"/>
    </source>
</evidence>
<gene>
    <name evidence="17" type="ORF">E1301_Tti008595</name>
</gene>
<dbReference type="AlphaFoldDB" id="A0A5A9P4R0"/>
<protein>
    <submittedName>
        <fullName evidence="17">Toll-like receptor 2</fullName>
    </submittedName>
</protein>
<dbReference type="FunFam" id="3.40.50.10140:FF:000001">
    <property type="entry name" value="Toll-like receptor 2"/>
    <property type="match status" value="1"/>
</dbReference>
<feature type="signal peptide" evidence="15">
    <location>
        <begin position="1"/>
        <end position="19"/>
    </location>
</feature>
<dbReference type="Pfam" id="PF13306">
    <property type="entry name" value="LRR_5"/>
    <property type="match status" value="1"/>
</dbReference>
<evidence type="ECO:0000256" key="2">
    <source>
        <dbReference type="ARBA" id="ARBA00009634"/>
    </source>
</evidence>
<evidence type="ECO:0000313" key="17">
    <source>
        <dbReference type="EMBL" id="KAA0715756.1"/>
    </source>
</evidence>
<evidence type="ECO:0000256" key="3">
    <source>
        <dbReference type="ARBA" id="ARBA00022588"/>
    </source>
</evidence>
<keyword evidence="7" id="KW-0677">Repeat</keyword>
<keyword evidence="8" id="KW-0391">Immunity</keyword>
<proteinExistence type="inferred from homology"/>
<dbReference type="PANTHER" id="PTHR24365:SF522">
    <property type="entry name" value="LOW QUALITY PROTEIN: TOLL-LIKE RECEPTOR 13-RELATED"/>
    <property type="match status" value="1"/>
</dbReference>
<dbReference type="GO" id="GO:0038023">
    <property type="term" value="F:signaling receptor activity"/>
    <property type="evidence" value="ECO:0007669"/>
    <property type="project" value="TreeGrafter"/>
</dbReference>
<dbReference type="PRINTS" id="PR01537">
    <property type="entry name" value="INTRLKN1R1F"/>
</dbReference>
<accession>A0A5A9P4R0</accession>
<evidence type="ECO:0000256" key="14">
    <source>
        <dbReference type="SAM" id="Phobius"/>
    </source>
</evidence>
<dbReference type="GO" id="GO:0045087">
    <property type="term" value="P:innate immune response"/>
    <property type="evidence" value="ECO:0007669"/>
    <property type="project" value="UniProtKB-KW"/>
</dbReference>
<keyword evidence="13" id="KW-0395">Inflammatory response</keyword>
<evidence type="ECO:0000256" key="4">
    <source>
        <dbReference type="ARBA" id="ARBA00022614"/>
    </source>
</evidence>
<dbReference type="Proteomes" id="UP000324632">
    <property type="component" value="Chromosome 10"/>
</dbReference>
<dbReference type="InterPro" id="IPR001611">
    <property type="entry name" value="Leu-rich_rpt"/>
</dbReference>
<dbReference type="InterPro" id="IPR000157">
    <property type="entry name" value="TIR_dom"/>
</dbReference>
<feature type="chain" id="PRO_5023149707" evidence="15">
    <location>
        <begin position="20"/>
        <end position="947"/>
    </location>
</feature>
<dbReference type="PANTHER" id="PTHR24365">
    <property type="entry name" value="TOLL-LIKE RECEPTOR"/>
    <property type="match status" value="1"/>
</dbReference>
<dbReference type="FunFam" id="3.80.10.10:FF:002860">
    <property type="entry name" value="Toll-like receptor 20, tandem duplicate 2"/>
    <property type="match status" value="1"/>
</dbReference>
<dbReference type="SMART" id="SM00255">
    <property type="entry name" value="TIR"/>
    <property type="match status" value="1"/>
</dbReference>
<dbReference type="InterPro" id="IPR035897">
    <property type="entry name" value="Toll_tir_struct_dom_sf"/>
</dbReference>
<keyword evidence="5 14" id="KW-0812">Transmembrane</keyword>
<comment type="subcellular location">
    <subcellularLocation>
        <location evidence="1">Membrane</location>
        <topology evidence="1">Single-pass type I membrane protein</topology>
    </subcellularLocation>
</comment>
<keyword evidence="10 14" id="KW-0472">Membrane</keyword>
<reference evidence="17 18" key="1">
    <citation type="journal article" date="2019" name="Mol. Ecol. Resour.">
        <title>Chromosome-level genome assembly of Triplophysa tibetana, a fish adapted to the harsh high-altitude environment of the Tibetan Plateau.</title>
        <authorList>
            <person name="Yang X."/>
            <person name="Liu H."/>
            <person name="Ma Z."/>
            <person name="Zou Y."/>
            <person name="Zou M."/>
            <person name="Mao Y."/>
            <person name="Li X."/>
            <person name="Wang H."/>
            <person name="Chen T."/>
            <person name="Wang W."/>
            <person name="Yang R."/>
        </authorList>
    </citation>
    <scope>NUCLEOTIDE SEQUENCE [LARGE SCALE GENOMIC DNA]</scope>
    <source>
        <strain evidence="17">TTIB1903HZAU</strain>
        <tissue evidence="17">Muscle</tissue>
    </source>
</reference>
<dbReference type="SUPFAM" id="SSF52058">
    <property type="entry name" value="L domain-like"/>
    <property type="match status" value="2"/>
</dbReference>
<evidence type="ECO:0000256" key="15">
    <source>
        <dbReference type="SAM" id="SignalP"/>
    </source>
</evidence>
<evidence type="ECO:0000313" key="18">
    <source>
        <dbReference type="Proteomes" id="UP000324632"/>
    </source>
</evidence>
<dbReference type="Gene3D" id="3.80.10.10">
    <property type="entry name" value="Ribonuclease Inhibitor"/>
    <property type="match status" value="3"/>
</dbReference>
<feature type="domain" description="TIR" evidence="16">
    <location>
        <begin position="794"/>
        <end position="937"/>
    </location>
</feature>
<dbReference type="EMBL" id="SOYY01000010">
    <property type="protein sequence ID" value="KAA0715756.1"/>
    <property type="molecule type" value="Genomic_DNA"/>
</dbReference>
<comment type="similarity">
    <text evidence="2">Belongs to the Toll-like receptor family.</text>
</comment>
<keyword evidence="4" id="KW-0433">Leucine-rich repeat</keyword>
<dbReference type="SMART" id="SM00369">
    <property type="entry name" value="LRR_TYP"/>
    <property type="match status" value="6"/>
</dbReference>
<name>A0A5A9P4R0_9TELE</name>
<dbReference type="GO" id="GO:0002224">
    <property type="term" value="P:toll-like receptor signaling pathway"/>
    <property type="evidence" value="ECO:0007669"/>
    <property type="project" value="TreeGrafter"/>
</dbReference>
<dbReference type="InterPro" id="IPR032675">
    <property type="entry name" value="LRR_dom_sf"/>
</dbReference>
<dbReference type="PROSITE" id="PS50104">
    <property type="entry name" value="TIR"/>
    <property type="match status" value="1"/>
</dbReference>
<feature type="transmembrane region" description="Helical" evidence="14">
    <location>
        <begin position="744"/>
        <end position="764"/>
    </location>
</feature>
<evidence type="ECO:0000256" key="12">
    <source>
        <dbReference type="ARBA" id="ARBA00023180"/>
    </source>
</evidence>
<dbReference type="Gene3D" id="3.40.50.10140">
    <property type="entry name" value="Toll/interleukin-1 receptor homology (TIR) domain"/>
    <property type="match status" value="1"/>
</dbReference>
<evidence type="ECO:0000256" key="6">
    <source>
        <dbReference type="ARBA" id="ARBA00022729"/>
    </source>
</evidence>
<keyword evidence="11 17" id="KW-0675">Receptor</keyword>
<evidence type="ECO:0000256" key="11">
    <source>
        <dbReference type="ARBA" id="ARBA00023170"/>
    </source>
</evidence>
<keyword evidence="18" id="KW-1185">Reference proteome</keyword>
<sequence length="947" mass="109089">MVLRFMLFVLFLQTSCIYSWLPRKCFIYIVEDLNILTPCRETTNTAICDQITDIKEDLRGLPTNIQSLCIRLDSDLHYAGILAPGSFSKFSSLEYLKINGCFSKISQEAFTGLLNLTSLTLHFNINVCCEASVDFSGLSSLKSLSLSQYSLTLMTPNVFDTIPQLEILYIENACLKDLSEVLCRLKNVKSLKWFYLWDKDLNVLHFPNCSFFNTSDRQRPTVYNIEKIHLYLGSVKHIDEGALKVLGNLWELSFGSRSDFLRDLSLIGVENINSLIFSVNVLNIDELCYAAKLYSIKYIRVYYRTLNLPATPTNVSIHCKEVVEIDLDKWLDKKVLLDMDLIFHIFSNLSRLRVARHVLKSNDFKSVCLSLPESVKQLSIMHLNANTIGKIISHQFMCFTSLERLQLTRSNISSIEGFAFTGLDKLKELNLCDNKLSRIFRDAFSGLNELMFLDLQENPFIQIESNSFGHLINLQTLLLGDLHFPPNISQIKLDLSDIFGGIPFNLSNVFISSGIRPMQLKFGDVTLNQSLNLQIKGQYVTVEDCDSPLLTSVVKLQINAKYILCGKDFIGKYVKSVVKLEFISAFSDNIGDLSVINELVHLKTLNLEDIDLSKQPNVPIMFHNLTKLRTLILTNCKILFLDGTLSKDFKALKSLVFIAENDVNILQNFVEHLSSLKDLRLYGLRLLCSCDDAWLVSWVKDNRQVQVVMFNPTMNGVQCLSDNGIDVLNFVHFVQDNCSLNIEFALFASTTAFLYFFIFVVLSYQFAGQYIKPFYHISSGWFREALHKDGRQQYRYDVFVSYSSKDERWVMEELLPNLEQRGPPFLRLCLHSRDFQLGQDIVENITDSIYASRRTLCLVSRNYIRSRWCSVEMRLGTYRLQVEQKDILILVFLEKIPSRLLSCHHKLARLVKTRTYLDWPLDPEMREAFWERLWNKLSSDKNNWTTL</sequence>
<keyword evidence="9 14" id="KW-1133">Transmembrane helix</keyword>
<evidence type="ECO:0000256" key="8">
    <source>
        <dbReference type="ARBA" id="ARBA00022859"/>
    </source>
</evidence>
<dbReference type="InterPro" id="IPR026906">
    <property type="entry name" value="LRR_5"/>
</dbReference>
<comment type="caution">
    <text evidence="17">The sequence shown here is derived from an EMBL/GenBank/DDBJ whole genome shotgun (WGS) entry which is preliminary data.</text>
</comment>
<keyword evidence="6 15" id="KW-0732">Signal</keyword>
<dbReference type="GO" id="GO:0005886">
    <property type="term" value="C:plasma membrane"/>
    <property type="evidence" value="ECO:0007669"/>
    <property type="project" value="TreeGrafter"/>
</dbReference>